<dbReference type="EMBL" id="JADNYJ010000012">
    <property type="protein sequence ID" value="KAF8908175.1"/>
    <property type="molecule type" value="Genomic_DNA"/>
</dbReference>
<organism evidence="1 2">
    <name type="scientific">Gymnopilus junonius</name>
    <name type="common">Spectacular rustgill mushroom</name>
    <name type="synonym">Gymnopilus spectabilis subsp. junonius</name>
    <dbReference type="NCBI Taxonomy" id="109634"/>
    <lineage>
        <taxon>Eukaryota</taxon>
        <taxon>Fungi</taxon>
        <taxon>Dikarya</taxon>
        <taxon>Basidiomycota</taxon>
        <taxon>Agaricomycotina</taxon>
        <taxon>Agaricomycetes</taxon>
        <taxon>Agaricomycetidae</taxon>
        <taxon>Agaricales</taxon>
        <taxon>Agaricineae</taxon>
        <taxon>Hymenogastraceae</taxon>
        <taxon>Gymnopilus</taxon>
    </lineage>
</organism>
<comment type="caution">
    <text evidence="1">The sequence shown here is derived from an EMBL/GenBank/DDBJ whole genome shotgun (WGS) entry which is preliminary data.</text>
</comment>
<sequence length="174" mass="19757">MEPGHQPRLSSQIGLGMASKCDQRTGNALLRVRATDCGRYILNVIGFLEEYWTRIQHLDVDFSLTLRWPSIESLIWGLLQQPVKHMETFMFRIPIQRFEVVFGQWKDVVAPDGFKLFGNQAPALKTYIAPSTTMDSSSPNLWLTNIREFSAHGPLPVDQLLRACLRCHPSKSSA</sequence>
<name>A0A9P5NX33_GYMJU</name>
<keyword evidence="2" id="KW-1185">Reference proteome</keyword>
<dbReference type="Proteomes" id="UP000724874">
    <property type="component" value="Unassembled WGS sequence"/>
</dbReference>
<accession>A0A9P5NX33</accession>
<evidence type="ECO:0000313" key="1">
    <source>
        <dbReference type="EMBL" id="KAF8908175.1"/>
    </source>
</evidence>
<gene>
    <name evidence="1" type="ORF">CPB84DRAFT_208366</name>
</gene>
<evidence type="ECO:0000313" key="2">
    <source>
        <dbReference type="Proteomes" id="UP000724874"/>
    </source>
</evidence>
<protein>
    <submittedName>
        <fullName evidence="1">Uncharacterized protein</fullName>
    </submittedName>
</protein>
<reference evidence="1" key="1">
    <citation type="submission" date="2020-11" db="EMBL/GenBank/DDBJ databases">
        <authorList>
            <consortium name="DOE Joint Genome Institute"/>
            <person name="Ahrendt S."/>
            <person name="Riley R."/>
            <person name="Andreopoulos W."/>
            <person name="LaButti K."/>
            <person name="Pangilinan J."/>
            <person name="Ruiz-duenas F.J."/>
            <person name="Barrasa J.M."/>
            <person name="Sanchez-Garcia M."/>
            <person name="Camarero S."/>
            <person name="Miyauchi S."/>
            <person name="Serrano A."/>
            <person name="Linde D."/>
            <person name="Babiker R."/>
            <person name="Drula E."/>
            <person name="Ayuso-Fernandez I."/>
            <person name="Pacheco R."/>
            <person name="Padilla G."/>
            <person name="Ferreira P."/>
            <person name="Barriuso J."/>
            <person name="Kellner H."/>
            <person name="Castanera R."/>
            <person name="Alfaro M."/>
            <person name="Ramirez L."/>
            <person name="Pisabarro A.G."/>
            <person name="Kuo A."/>
            <person name="Tritt A."/>
            <person name="Lipzen A."/>
            <person name="He G."/>
            <person name="Yan M."/>
            <person name="Ng V."/>
            <person name="Cullen D."/>
            <person name="Martin F."/>
            <person name="Rosso M.-N."/>
            <person name="Henrissat B."/>
            <person name="Hibbett D."/>
            <person name="Martinez A.T."/>
            <person name="Grigoriev I.V."/>
        </authorList>
    </citation>
    <scope>NUCLEOTIDE SEQUENCE</scope>
    <source>
        <strain evidence="1">AH 44721</strain>
    </source>
</reference>
<proteinExistence type="predicted"/>
<dbReference type="AlphaFoldDB" id="A0A9P5NX33"/>